<keyword evidence="4" id="KW-0326">Glycosidase</keyword>
<dbReference type="InterPro" id="IPR001554">
    <property type="entry name" value="Glyco_hydro_14"/>
</dbReference>
<accession>A0A2T7EKK3</accession>
<reference evidence="5 6" key="1">
    <citation type="submission" date="2018-04" db="EMBL/GenBank/DDBJ databases">
        <title>WGS assembly of Panicum hallii var. hallii HAL2.</title>
        <authorList>
            <person name="Lovell J."/>
            <person name="Jenkins J."/>
            <person name="Lowry D."/>
            <person name="Mamidi S."/>
            <person name="Sreedasyam A."/>
            <person name="Weng X."/>
            <person name="Barry K."/>
            <person name="Bonette J."/>
            <person name="Campitelli B."/>
            <person name="Daum C."/>
            <person name="Gordon S."/>
            <person name="Gould B."/>
            <person name="Lipzen A."/>
            <person name="MacQueen A."/>
            <person name="Palacio-Mejia J."/>
            <person name="Plott C."/>
            <person name="Shakirov E."/>
            <person name="Shu S."/>
            <person name="Yoshinaga Y."/>
            <person name="Zane M."/>
            <person name="Rokhsar D."/>
            <person name="Grimwood J."/>
            <person name="Schmutz J."/>
            <person name="Juenger T."/>
        </authorList>
    </citation>
    <scope>NUCLEOTIDE SEQUENCE [LARGE SCALE GENOMIC DNA]</scope>
    <source>
        <strain evidence="6">cv. HAL2</strain>
    </source>
</reference>
<comment type="similarity">
    <text evidence="1 4">Belongs to the glycosyl hydrolase 14 family.</text>
</comment>
<dbReference type="PRINTS" id="PR00750">
    <property type="entry name" value="BETAAMYLASE"/>
</dbReference>
<keyword evidence="2 4" id="KW-0119">Carbohydrate metabolism</keyword>
<dbReference type="Pfam" id="PF01373">
    <property type="entry name" value="Glyco_hydro_14"/>
    <property type="match status" value="1"/>
</dbReference>
<organism evidence="5 6">
    <name type="scientific">Panicum hallii var. hallii</name>
    <dbReference type="NCBI Taxonomy" id="1504633"/>
    <lineage>
        <taxon>Eukaryota</taxon>
        <taxon>Viridiplantae</taxon>
        <taxon>Streptophyta</taxon>
        <taxon>Embryophyta</taxon>
        <taxon>Tracheophyta</taxon>
        <taxon>Spermatophyta</taxon>
        <taxon>Magnoliopsida</taxon>
        <taxon>Liliopsida</taxon>
        <taxon>Poales</taxon>
        <taxon>Poaceae</taxon>
        <taxon>PACMAD clade</taxon>
        <taxon>Panicoideae</taxon>
        <taxon>Panicodae</taxon>
        <taxon>Paniceae</taxon>
        <taxon>Panicinae</taxon>
        <taxon>Panicum</taxon>
        <taxon>Panicum sect. Panicum</taxon>
    </lineage>
</organism>
<dbReference type="OrthoDB" id="1660156at2759"/>
<dbReference type="Proteomes" id="UP000244336">
    <property type="component" value="Chromosome 2"/>
</dbReference>
<protein>
    <recommendedName>
        <fullName evidence="4">Beta-amylase</fullName>
        <ecNumber evidence="4">3.2.1.2</ecNumber>
    </recommendedName>
</protein>
<dbReference type="InterPro" id="IPR017853">
    <property type="entry name" value="GH"/>
</dbReference>
<keyword evidence="6" id="KW-1185">Reference proteome</keyword>
<proteinExistence type="inferred from homology"/>
<dbReference type="EC" id="3.2.1.2" evidence="4"/>
<dbReference type="PANTHER" id="PTHR31352">
    <property type="entry name" value="BETA-AMYLASE 1, CHLOROPLASTIC"/>
    <property type="match status" value="1"/>
</dbReference>
<keyword evidence="3 4" id="KW-0624">Polysaccharide degradation</keyword>
<evidence type="ECO:0000313" key="5">
    <source>
        <dbReference type="EMBL" id="PUZ68362.1"/>
    </source>
</evidence>
<evidence type="ECO:0000313" key="6">
    <source>
        <dbReference type="Proteomes" id="UP000244336"/>
    </source>
</evidence>
<gene>
    <name evidence="5" type="ORF">GQ55_2G021200</name>
</gene>
<dbReference type="GO" id="GO:0016161">
    <property type="term" value="F:beta-amylase activity"/>
    <property type="evidence" value="ECO:0007669"/>
    <property type="project" value="UniProtKB-EC"/>
</dbReference>
<evidence type="ECO:0000256" key="2">
    <source>
        <dbReference type="ARBA" id="ARBA00023277"/>
    </source>
</evidence>
<dbReference type="Gramene" id="PUZ68362">
    <property type="protein sequence ID" value="PUZ68362"/>
    <property type="gene ID" value="GQ55_2G021200"/>
</dbReference>
<comment type="catalytic activity">
    <reaction evidence="4">
        <text>Hydrolysis of (1-&gt;4)-alpha-D-glucosidic linkages in polysaccharides so as to remove successive maltose units from the non-reducing ends of the chains.</text>
        <dbReference type="EC" id="3.2.1.2"/>
    </reaction>
</comment>
<dbReference type="PANTHER" id="PTHR31352:SF8">
    <property type="entry name" value="BETA-AMYLASE 8"/>
    <property type="match status" value="1"/>
</dbReference>
<dbReference type="STRING" id="1504633.A0A2T7EKK3"/>
<dbReference type="GO" id="GO:0000272">
    <property type="term" value="P:polysaccharide catabolic process"/>
    <property type="evidence" value="ECO:0007669"/>
    <property type="project" value="UniProtKB-KW"/>
</dbReference>
<dbReference type="SUPFAM" id="SSF51445">
    <property type="entry name" value="(Trans)glycosidases"/>
    <property type="match status" value="1"/>
</dbReference>
<evidence type="ECO:0000256" key="4">
    <source>
        <dbReference type="RuleBase" id="RU000509"/>
    </source>
</evidence>
<keyword evidence="4" id="KW-0378">Hydrolase</keyword>
<dbReference type="AlphaFoldDB" id="A0A2T7EKK3"/>
<dbReference type="EMBL" id="CM009750">
    <property type="protein sequence ID" value="PUZ68362.1"/>
    <property type="molecule type" value="Genomic_DNA"/>
</dbReference>
<dbReference type="Gene3D" id="3.20.20.80">
    <property type="entry name" value="Glycosidases"/>
    <property type="match status" value="1"/>
</dbReference>
<evidence type="ECO:0000256" key="3">
    <source>
        <dbReference type="ARBA" id="ARBA00023326"/>
    </source>
</evidence>
<evidence type="ECO:0000256" key="1">
    <source>
        <dbReference type="ARBA" id="ARBA00005652"/>
    </source>
</evidence>
<sequence length="183" mass="21145">MRTEKPASGLFLSECSQYFQSCDPAPSSCFYCFLQMGIINSHCQLVDLEGVRTELRHLKSLNVDGVIVYCWWGIVEAWIPRKYEWSGYRDLFGIIKEFKLKVQVVLSFHGSGETGSGDVLISLPNWIMEIAKENQHIFFTDREGRRNTECLSWGIDKERVLRGRSGIFRESMPTFDTLRIPLH</sequence>
<name>A0A2T7EKK3_9POAL</name>